<feature type="transmembrane region" description="Helical" evidence="7">
    <location>
        <begin position="223"/>
        <end position="247"/>
    </location>
</feature>
<feature type="domain" description="Major facilitator superfamily (MFS) profile" evidence="8">
    <location>
        <begin position="19"/>
        <end position="402"/>
    </location>
</feature>
<dbReference type="RefSeq" id="WP_208926321.1">
    <property type="nucleotide sequence ID" value="NZ_LK996017.1"/>
</dbReference>
<feature type="transmembrane region" description="Helical" evidence="7">
    <location>
        <begin position="20"/>
        <end position="39"/>
    </location>
</feature>
<keyword evidence="6 7" id="KW-0472">Membrane</keyword>
<feature type="transmembrane region" description="Helical" evidence="7">
    <location>
        <begin position="290"/>
        <end position="307"/>
    </location>
</feature>
<feature type="transmembrane region" description="Helical" evidence="7">
    <location>
        <begin position="93"/>
        <end position="115"/>
    </location>
</feature>
<evidence type="ECO:0000256" key="4">
    <source>
        <dbReference type="ARBA" id="ARBA00022692"/>
    </source>
</evidence>
<feature type="transmembrane region" description="Helical" evidence="7">
    <location>
        <begin position="151"/>
        <end position="170"/>
    </location>
</feature>
<feature type="transmembrane region" description="Helical" evidence="7">
    <location>
        <begin position="380"/>
        <end position="399"/>
    </location>
</feature>
<reference evidence="9" key="1">
    <citation type="submission" date="2014-07" db="EMBL/GenBank/DDBJ databases">
        <authorList>
            <person name="Hornung V.Bastian."/>
        </authorList>
    </citation>
    <scope>NUCLEOTIDE SEQUENCE</scope>
    <source>
        <strain evidence="9">PCE-S</strain>
    </source>
</reference>
<keyword evidence="4 7" id="KW-0812">Transmembrane</keyword>
<organism evidence="9">
    <name type="scientific">Desulfitobacterium hafniense</name>
    <name type="common">Desulfitobacterium frappieri</name>
    <dbReference type="NCBI Taxonomy" id="49338"/>
    <lineage>
        <taxon>Bacteria</taxon>
        <taxon>Bacillati</taxon>
        <taxon>Bacillota</taxon>
        <taxon>Clostridia</taxon>
        <taxon>Eubacteriales</taxon>
        <taxon>Desulfitobacteriaceae</taxon>
        <taxon>Desulfitobacterium</taxon>
    </lineage>
</organism>
<evidence type="ECO:0000256" key="5">
    <source>
        <dbReference type="ARBA" id="ARBA00022989"/>
    </source>
</evidence>
<evidence type="ECO:0000256" key="6">
    <source>
        <dbReference type="ARBA" id="ARBA00023136"/>
    </source>
</evidence>
<dbReference type="SUPFAM" id="SSF103473">
    <property type="entry name" value="MFS general substrate transporter"/>
    <property type="match status" value="1"/>
</dbReference>
<keyword evidence="3" id="KW-1003">Cell membrane</keyword>
<feature type="transmembrane region" description="Helical" evidence="7">
    <location>
        <begin position="176"/>
        <end position="197"/>
    </location>
</feature>
<dbReference type="AlphaFoldDB" id="A0A098B766"/>
<evidence type="ECO:0000256" key="2">
    <source>
        <dbReference type="ARBA" id="ARBA00022448"/>
    </source>
</evidence>
<feature type="transmembrane region" description="Helical" evidence="7">
    <location>
        <begin position="121"/>
        <end position="139"/>
    </location>
</feature>
<feature type="transmembrane region" description="Helical" evidence="7">
    <location>
        <begin position="313"/>
        <end position="332"/>
    </location>
</feature>
<proteinExistence type="predicted"/>
<dbReference type="InterPro" id="IPR050189">
    <property type="entry name" value="MFS_Efflux_Transporters"/>
</dbReference>
<dbReference type="InterPro" id="IPR020846">
    <property type="entry name" value="MFS_dom"/>
</dbReference>
<dbReference type="GO" id="GO:0022857">
    <property type="term" value="F:transmembrane transporter activity"/>
    <property type="evidence" value="ECO:0007669"/>
    <property type="project" value="InterPro"/>
</dbReference>
<sequence>MSLNLDTGKSTRTVPQYQNYLFVAIVIMFTAVSAAANQFKVPTIMGDLAQSMNMSVSSATWLMSIFTFVGIFLAVPAGSLVQKFGPKMMVVTAVALIGIGSIIGSLATTGTMLIFSRAIEGVGFIFAATAGPTAMSRYVEPSKMGTAMGIWACWVAIGQILAFTLTPMLITSMSWNTIWIIFAVFAIVMALVLQFTINGSMGNVVESSGPAVKFSDVFKKKNLWLLCLSFSTFNLAFMALLSFVPTYLEQSGMMTKSGAAFVCTVPMILSIACSIIFGKLSDMLHTHKKLLIVALAALIPALALMFSSSVSMVWIGGIFLGLIAMGVPAMVLSSVGEVVESPELVGPGMGLVMVFQNLGMFIGTAIFMPIAGMFGGNMTMAAYSMIAFAVLGIILALMAKFK</sequence>
<keyword evidence="5 7" id="KW-1133">Transmembrane helix</keyword>
<dbReference type="EMBL" id="LK996017">
    <property type="protein sequence ID" value="CDX04187.1"/>
    <property type="molecule type" value="Genomic_DNA"/>
</dbReference>
<name>A0A098B766_DESHA</name>
<dbReference type="PANTHER" id="PTHR43124:SF3">
    <property type="entry name" value="CHLORAMPHENICOL EFFLUX PUMP RV0191"/>
    <property type="match status" value="1"/>
</dbReference>
<evidence type="ECO:0000256" key="1">
    <source>
        <dbReference type="ARBA" id="ARBA00004651"/>
    </source>
</evidence>
<dbReference type="GO" id="GO:0005886">
    <property type="term" value="C:plasma membrane"/>
    <property type="evidence" value="ECO:0007669"/>
    <property type="project" value="UniProtKB-SubCell"/>
</dbReference>
<evidence type="ECO:0000256" key="7">
    <source>
        <dbReference type="SAM" id="Phobius"/>
    </source>
</evidence>
<feature type="transmembrane region" description="Helical" evidence="7">
    <location>
        <begin position="59"/>
        <end position="81"/>
    </location>
</feature>
<feature type="transmembrane region" description="Helical" evidence="7">
    <location>
        <begin position="344"/>
        <end position="368"/>
    </location>
</feature>
<dbReference type="PROSITE" id="PS50850">
    <property type="entry name" value="MFS"/>
    <property type="match status" value="1"/>
</dbReference>
<gene>
    <name evidence="9" type="ORF">DPCES_4301</name>
</gene>
<dbReference type="PATRIC" id="fig|49338.4.peg.4629"/>
<dbReference type="InterPro" id="IPR036259">
    <property type="entry name" value="MFS_trans_sf"/>
</dbReference>
<feature type="transmembrane region" description="Helical" evidence="7">
    <location>
        <begin position="259"/>
        <end position="278"/>
    </location>
</feature>
<evidence type="ECO:0000313" key="9">
    <source>
        <dbReference type="EMBL" id="CDX04187.1"/>
    </source>
</evidence>
<accession>A0A098B766</accession>
<evidence type="ECO:0000259" key="8">
    <source>
        <dbReference type="PROSITE" id="PS50850"/>
    </source>
</evidence>
<dbReference type="Gene3D" id="1.20.1250.20">
    <property type="entry name" value="MFS general substrate transporter like domains"/>
    <property type="match status" value="2"/>
</dbReference>
<dbReference type="InterPro" id="IPR011701">
    <property type="entry name" value="MFS"/>
</dbReference>
<dbReference type="PANTHER" id="PTHR43124">
    <property type="entry name" value="PURINE EFFLUX PUMP PBUE"/>
    <property type="match status" value="1"/>
</dbReference>
<keyword evidence="2" id="KW-0813">Transport</keyword>
<comment type="subcellular location">
    <subcellularLocation>
        <location evidence="1">Cell membrane</location>
        <topology evidence="1">Multi-pass membrane protein</topology>
    </subcellularLocation>
</comment>
<dbReference type="Pfam" id="PF07690">
    <property type="entry name" value="MFS_1"/>
    <property type="match status" value="1"/>
</dbReference>
<evidence type="ECO:0000256" key="3">
    <source>
        <dbReference type="ARBA" id="ARBA00022475"/>
    </source>
</evidence>
<protein>
    <submittedName>
        <fullName evidence="9">Arabinose efflux permease</fullName>
    </submittedName>
</protein>